<dbReference type="Proteomes" id="UP001301958">
    <property type="component" value="Unassembled WGS sequence"/>
</dbReference>
<evidence type="ECO:0000256" key="1">
    <source>
        <dbReference type="SAM" id="Phobius"/>
    </source>
</evidence>
<feature type="transmembrane region" description="Helical" evidence="1">
    <location>
        <begin position="69"/>
        <end position="87"/>
    </location>
</feature>
<proteinExistence type="predicted"/>
<reference evidence="2" key="2">
    <citation type="submission" date="2023-05" db="EMBL/GenBank/DDBJ databases">
        <authorList>
            <consortium name="Lawrence Berkeley National Laboratory"/>
            <person name="Steindorff A."/>
            <person name="Hensen N."/>
            <person name="Bonometti L."/>
            <person name="Westerberg I."/>
            <person name="Brannstrom I.O."/>
            <person name="Guillou S."/>
            <person name="Cros-Aarteil S."/>
            <person name="Calhoun S."/>
            <person name="Haridas S."/>
            <person name="Kuo A."/>
            <person name="Mondo S."/>
            <person name="Pangilinan J."/>
            <person name="Riley R."/>
            <person name="Labutti K."/>
            <person name="Andreopoulos B."/>
            <person name="Lipzen A."/>
            <person name="Chen C."/>
            <person name="Yanf M."/>
            <person name="Daum C."/>
            <person name="Ng V."/>
            <person name="Clum A."/>
            <person name="Ohm R."/>
            <person name="Martin F."/>
            <person name="Silar P."/>
            <person name="Natvig D."/>
            <person name="Lalanne C."/>
            <person name="Gautier V."/>
            <person name="Ament-Velasquez S.L."/>
            <person name="Kruys A."/>
            <person name="Hutchinson M.I."/>
            <person name="Powell A.J."/>
            <person name="Barry K."/>
            <person name="Miller A.N."/>
            <person name="Grigoriev I.V."/>
            <person name="Debuchy R."/>
            <person name="Gladieux P."/>
            <person name="Thoren M.H."/>
            <person name="Johannesson H."/>
        </authorList>
    </citation>
    <scope>NUCLEOTIDE SEQUENCE</scope>
    <source>
        <strain evidence="2">CBS 990.96</strain>
    </source>
</reference>
<sequence length="120" mass="13635">MVWLGIVPLNPLVLLLTMPHFFVDCSREPAVNHQRLHATGRRYNLILNVGGAFGLFVAIWNSTMIFSPFPFHFFLFFLLVFLFSPQFPPSQLLSRVLTPTCSHTLSPRILRIPLLASLAD</sequence>
<keyword evidence="1" id="KW-0472">Membrane</keyword>
<dbReference type="EMBL" id="MU865461">
    <property type="protein sequence ID" value="KAK4222639.1"/>
    <property type="molecule type" value="Genomic_DNA"/>
</dbReference>
<keyword evidence="1" id="KW-1133">Transmembrane helix</keyword>
<evidence type="ECO:0000313" key="3">
    <source>
        <dbReference type="Proteomes" id="UP001301958"/>
    </source>
</evidence>
<comment type="caution">
    <text evidence="2">The sequence shown here is derived from an EMBL/GenBank/DDBJ whole genome shotgun (WGS) entry which is preliminary data.</text>
</comment>
<reference evidence="2" key="1">
    <citation type="journal article" date="2023" name="Mol. Phylogenet. Evol.">
        <title>Genome-scale phylogeny and comparative genomics of the fungal order Sordariales.</title>
        <authorList>
            <person name="Hensen N."/>
            <person name="Bonometti L."/>
            <person name="Westerberg I."/>
            <person name="Brannstrom I.O."/>
            <person name="Guillou S."/>
            <person name="Cros-Aarteil S."/>
            <person name="Calhoun S."/>
            <person name="Haridas S."/>
            <person name="Kuo A."/>
            <person name="Mondo S."/>
            <person name="Pangilinan J."/>
            <person name="Riley R."/>
            <person name="LaButti K."/>
            <person name="Andreopoulos B."/>
            <person name="Lipzen A."/>
            <person name="Chen C."/>
            <person name="Yan M."/>
            <person name="Daum C."/>
            <person name="Ng V."/>
            <person name="Clum A."/>
            <person name="Steindorff A."/>
            <person name="Ohm R.A."/>
            <person name="Martin F."/>
            <person name="Silar P."/>
            <person name="Natvig D.O."/>
            <person name="Lalanne C."/>
            <person name="Gautier V."/>
            <person name="Ament-Velasquez S.L."/>
            <person name="Kruys A."/>
            <person name="Hutchinson M.I."/>
            <person name="Powell A.J."/>
            <person name="Barry K."/>
            <person name="Miller A.N."/>
            <person name="Grigoriev I.V."/>
            <person name="Debuchy R."/>
            <person name="Gladieux P."/>
            <person name="Hiltunen Thoren M."/>
            <person name="Johannesson H."/>
        </authorList>
    </citation>
    <scope>NUCLEOTIDE SEQUENCE</scope>
    <source>
        <strain evidence="2">CBS 990.96</strain>
    </source>
</reference>
<name>A0AAN7BFY1_9PEZI</name>
<evidence type="ECO:0000313" key="2">
    <source>
        <dbReference type="EMBL" id="KAK4222639.1"/>
    </source>
</evidence>
<gene>
    <name evidence="2" type="ORF">QBC38DRAFT_73864</name>
</gene>
<feature type="transmembrane region" description="Helical" evidence="1">
    <location>
        <begin position="6"/>
        <end position="23"/>
    </location>
</feature>
<dbReference type="AlphaFoldDB" id="A0AAN7BFY1"/>
<feature type="transmembrane region" description="Helical" evidence="1">
    <location>
        <begin position="43"/>
        <end position="63"/>
    </location>
</feature>
<keyword evidence="1" id="KW-0812">Transmembrane</keyword>
<protein>
    <submittedName>
        <fullName evidence="2">Uncharacterized protein</fullName>
    </submittedName>
</protein>
<organism evidence="2 3">
    <name type="scientific">Podospora fimiseda</name>
    <dbReference type="NCBI Taxonomy" id="252190"/>
    <lineage>
        <taxon>Eukaryota</taxon>
        <taxon>Fungi</taxon>
        <taxon>Dikarya</taxon>
        <taxon>Ascomycota</taxon>
        <taxon>Pezizomycotina</taxon>
        <taxon>Sordariomycetes</taxon>
        <taxon>Sordariomycetidae</taxon>
        <taxon>Sordariales</taxon>
        <taxon>Podosporaceae</taxon>
        <taxon>Podospora</taxon>
    </lineage>
</organism>
<accession>A0AAN7BFY1</accession>
<keyword evidence="3" id="KW-1185">Reference proteome</keyword>